<feature type="region of interest" description="Disordered" evidence="1">
    <location>
        <begin position="25"/>
        <end position="76"/>
    </location>
</feature>
<feature type="compositionally biased region" description="Low complexity" evidence="1">
    <location>
        <begin position="41"/>
        <end position="52"/>
    </location>
</feature>
<dbReference type="AlphaFoldDB" id="A0A182MTM7"/>
<accession>A0A182MTM7</accession>
<dbReference type="Proteomes" id="UP000075883">
    <property type="component" value="Unassembled WGS sequence"/>
</dbReference>
<protein>
    <submittedName>
        <fullName evidence="2">Uncharacterized protein</fullName>
    </submittedName>
</protein>
<reference evidence="3" key="1">
    <citation type="submission" date="2013-09" db="EMBL/GenBank/DDBJ databases">
        <title>The Genome Sequence of Anopheles culicifacies species A.</title>
        <authorList>
            <consortium name="The Broad Institute Genomics Platform"/>
            <person name="Neafsey D.E."/>
            <person name="Besansky N."/>
            <person name="Howell P."/>
            <person name="Walton C."/>
            <person name="Young S.K."/>
            <person name="Zeng Q."/>
            <person name="Gargeya S."/>
            <person name="Fitzgerald M."/>
            <person name="Haas B."/>
            <person name="Abouelleil A."/>
            <person name="Allen A.W."/>
            <person name="Alvarado L."/>
            <person name="Arachchi H.M."/>
            <person name="Berlin A.M."/>
            <person name="Chapman S.B."/>
            <person name="Gainer-Dewar J."/>
            <person name="Goldberg J."/>
            <person name="Griggs A."/>
            <person name="Gujja S."/>
            <person name="Hansen M."/>
            <person name="Howarth C."/>
            <person name="Imamovic A."/>
            <person name="Ireland A."/>
            <person name="Larimer J."/>
            <person name="McCowan C."/>
            <person name="Murphy C."/>
            <person name="Pearson M."/>
            <person name="Poon T.W."/>
            <person name="Priest M."/>
            <person name="Roberts A."/>
            <person name="Saif S."/>
            <person name="Shea T."/>
            <person name="Sisk P."/>
            <person name="Sykes S."/>
            <person name="Wortman J."/>
            <person name="Nusbaum C."/>
            <person name="Birren B."/>
        </authorList>
    </citation>
    <scope>NUCLEOTIDE SEQUENCE [LARGE SCALE GENOMIC DNA]</scope>
    <source>
        <strain evidence="3">A-37</strain>
    </source>
</reference>
<feature type="region of interest" description="Disordered" evidence="1">
    <location>
        <begin position="102"/>
        <end position="149"/>
    </location>
</feature>
<organism evidence="2 3">
    <name type="scientific">Anopheles culicifacies</name>
    <dbReference type="NCBI Taxonomy" id="139723"/>
    <lineage>
        <taxon>Eukaryota</taxon>
        <taxon>Metazoa</taxon>
        <taxon>Ecdysozoa</taxon>
        <taxon>Arthropoda</taxon>
        <taxon>Hexapoda</taxon>
        <taxon>Insecta</taxon>
        <taxon>Pterygota</taxon>
        <taxon>Neoptera</taxon>
        <taxon>Endopterygota</taxon>
        <taxon>Diptera</taxon>
        <taxon>Nematocera</taxon>
        <taxon>Culicoidea</taxon>
        <taxon>Culicidae</taxon>
        <taxon>Anophelinae</taxon>
        <taxon>Anopheles</taxon>
        <taxon>culicifacies species complex</taxon>
    </lineage>
</organism>
<feature type="compositionally biased region" description="Polar residues" evidence="1">
    <location>
        <begin position="27"/>
        <end position="40"/>
    </location>
</feature>
<name>A0A182MTM7_9DIPT</name>
<keyword evidence="3" id="KW-1185">Reference proteome</keyword>
<reference evidence="2" key="2">
    <citation type="submission" date="2020-05" db="UniProtKB">
        <authorList>
            <consortium name="EnsemblMetazoa"/>
        </authorList>
    </citation>
    <scope>IDENTIFICATION</scope>
    <source>
        <strain evidence="2">A-37</strain>
    </source>
</reference>
<evidence type="ECO:0000313" key="3">
    <source>
        <dbReference type="Proteomes" id="UP000075883"/>
    </source>
</evidence>
<proteinExistence type="predicted"/>
<dbReference type="EnsemblMetazoa" id="ACUA025996-RA">
    <property type="protein sequence ID" value="ACUA025996-PA"/>
    <property type="gene ID" value="ACUA025996"/>
</dbReference>
<sequence length="185" mass="20006">MHHRLDNTSDSIILSNPNILASGDYGNATTTHNNNSGSAHGTNDGNNNSNTSITRERPATNAPEHTNQEHSSQHLQPAPIHLPSCLVVEQQQGAGELAAIIPPPHRQSTTSHQTHGAELPLDALPVPPDEGEPELPLRTGSQQQRHQSVKQEYLGIEPEYGTVAADAKSASQLLLHRPIHQLLRD</sequence>
<evidence type="ECO:0000313" key="2">
    <source>
        <dbReference type="EnsemblMetazoa" id="ACUA025996-PA"/>
    </source>
</evidence>
<dbReference type="EMBL" id="AXCM01011571">
    <property type="status" value="NOT_ANNOTATED_CDS"/>
    <property type="molecule type" value="Genomic_DNA"/>
</dbReference>
<evidence type="ECO:0000256" key="1">
    <source>
        <dbReference type="SAM" id="MobiDB-lite"/>
    </source>
</evidence>
<dbReference type="VEuPathDB" id="VectorBase:ACUA025996"/>